<dbReference type="PROSITE" id="PS51257">
    <property type="entry name" value="PROKAR_LIPOPROTEIN"/>
    <property type="match status" value="1"/>
</dbReference>
<organism evidence="2 3">
    <name type="scientific">Enterococcus avium</name>
    <name type="common">Streptococcus avium</name>
    <dbReference type="NCBI Taxonomy" id="33945"/>
    <lineage>
        <taxon>Bacteria</taxon>
        <taxon>Bacillati</taxon>
        <taxon>Bacillota</taxon>
        <taxon>Bacilli</taxon>
        <taxon>Lactobacillales</taxon>
        <taxon>Enterococcaceae</taxon>
        <taxon>Enterococcus</taxon>
    </lineage>
</organism>
<dbReference type="AlphaFoldDB" id="A0A553S7F8"/>
<name>A0A553S7F8_ENTAV</name>
<dbReference type="RefSeq" id="WP_049222132.1">
    <property type="nucleotide sequence ID" value="NZ_CABGUH010000008.1"/>
</dbReference>
<comment type="caution">
    <text evidence="2">The sequence shown here is derived from an EMBL/GenBank/DDBJ whole genome shotgun (WGS) entry which is preliminary data.</text>
</comment>
<evidence type="ECO:0000313" key="2">
    <source>
        <dbReference type="EMBL" id="TRZ32927.1"/>
    </source>
</evidence>
<reference evidence="2 3" key="1">
    <citation type="submission" date="2017-10" db="EMBL/GenBank/DDBJ databases">
        <title>FDA dAtabase for Regulatory Grade micrObial Sequences (FDA-ARGOS): Supporting development and validation of Infectious Disease Dx tests.</title>
        <authorList>
            <person name="Campos J."/>
            <person name="Goldberg B."/>
            <person name="Tallon L.J."/>
            <person name="Sadzewicz L."/>
            <person name="Sengamalay N."/>
            <person name="Ott S."/>
            <person name="Godinez A."/>
            <person name="Nagaraj S."/>
            <person name="Vyas G."/>
            <person name="Aluvathingal J."/>
            <person name="Nadendla S."/>
            <person name="Geyer C."/>
            <person name="Nandy P."/>
            <person name="Hobson J."/>
            <person name="Sichtig H."/>
        </authorList>
    </citation>
    <scope>NUCLEOTIDE SEQUENCE [LARGE SCALE GENOMIC DNA]</scope>
    <source>
        <strain evidence="2 3">FDAARGOS_185</strain>
    </source>
</reference>
<accession>A0A553S7F8</accession>
<gene>
    <name evidence="2" type="ORF">AUF17_02035</name>
</gene>
<evidence type="ECO:0008006" key="4">
    <source>
        <dbReference type="Google" id="ProtNLM"/>
    </source>
</evidence>
<feature type="region of interest" description="Disordered" evidence="1">
    <location>
        <begin position="21"/>
        <end position="61"/>
    </location>
</feature>
<evidence type="ECO:0000256" key="1">
    <source>
        <dbReference type="SAM" id="MobiDB-lite"/>
    </source>
</evidence>
<protein>
    <recommendedName>
        <fullName evidence="4">DUF5068 domain-containing protein</fullName>
    </recommendedName>
</protein>
<dbReference type="GeneID" id="69569071"/>
<dbReference type="Proteomes" id="UP000316316">
    <property type="component" value="Unassembled WGS sequence"/>
</dbReference>
<proteinExistence type="predicted"/>
<dbReference type="EMBL" id="PDXQ01000001">
    <property type="protein sequence ID" value="TRZ32927.1"/>
    <property type="molecule type" value="Genomic_DNA"/>
</dbReference>
<sequence length="416" mass="46039">MKRKIVLPLMAIALLGISGCEDKKESDSKTDVTKSSISSTKQQEDAETSSSEIEEQKTDDKTDLDTIQKVLKEQTKAEKLTKLFEKDDVITNGDNNVNFTINGYQYLKIENFSRDFAVSYGDQNKEGGVLLVSATFKNNSDTSVYAGPGFSMSVVGYDSAIGRDEDLLENDLVGELLDKKNELKPNEELSGYVALGVKPAAMEKITESGTAEFELPGFYSKPDSFSKADTIVEPKKESIALTNEGESSNTEASQFYEDKITTENMGTKTMIDEKKLEKVENFENVAITAEGSQITSFEPNEEQASRFSKFESGVILITVKLNIRNDGDTPLNVDSTSATLKIGDSVKMMSENMLQTKNGADEVGKGEEATKCLVFALDKESYEKLYKDQDLLLDVNLYDTNFKRITKIGNILFELT</sequence>
<dbReference type="Gene3D" id="2.60.40.4170">
    <property type="match status" value="1"/>
</dbReference>
<evidence type="ECO:0000313" key="3">
    <source>
        <dbReference type="Proteomes" id="UP000316316"/>
    </source>
</evidence>
<feature type="compositionally biased region" description="Basic and acidic residues" evidence="1">
    <location>
        <begin position="21"/>
        <end position="32"/>
    </location>
</feature>